<dbReference type="InterPro" id="IPR036264">
    <property type="entry name" value="Bact_exopeptidase_dim_dom"/>
</dbReference>
<accession>A0A1H8YLS1</accession>
<evidence type="ECO:0000313" key="8">
    <source>
        <dbReference type="Proteomes" id="UP000198582"/>
    </source>
</evidence>
<dbReference type="InterPro" id="IPR017150">
    <property type="entry name" value="Pept_M20_glutamate_carboxypep"/>
</dbReference>
<keyword evidence="4" id="KW-0862">Zinc</keyword>
<evidence type="ECO:0000256" key="2">
    <source>
        <dbReference type="ARBA" id="ARBA00022723"/>
    </source>
</evidence>
<proteinExistence type="predicted"/>
<dbReference type="GO" id="GO:0046872">
    <property type="term" value="F:metal ion binding"/>
    <property type="evidence" value="ECO:0007669"/>
    <property type="project" value="UniProtKB-KW"/>
</dbReference>
<feature type="active site" evidence="5">
    <location>
        <position position="76"/>
    </location>
</feature>
<dbReference type="Gene3D" id="3.30.70.360">
    <property type="match status" value="1"/>
</dbReference>
<evidence type="ECO:0000313" key="7">
    <source>
        <dbReference type="EMBL" id="SEP53130.1"/>
    </source>
</evidence>
<dbReference type="PIRSF" id="PIRSF037238">
    <property type="entry name" value="Carboxypeptidase_G2"/>
    <property type="match status" value="1"/>
</dbReference>
<evidence type="ECO:0000256" key="3">
    <source>
        <dbReference type="ARBA" id="ARBA00022801"/>
    </source>
</evidence>
<name>A0A1H8YLS1_9PSEU</name>
<dbReference type="SUPFAM" id="SSF55031">
    <property type="entry name" value="Bacterial exopeptidase dimerisation domain"/>
    <property type="match status" value="1"/>
</dbReference>
<dbReference type="CDD" id="cd03885">
    <property type="entry name" value="M20_CPDG2"/>
    <property type="match status" value="1"/>
</dbReference>
<dbReference type="GO" id="GO:0004180">
    <property type="term" value="F:carboxypeptidase activity"/>
    <property type="evidence" value="ECO:0007669"/>
    <property type="project" value="UniProtKB-KW"/>
</dbReference>
<keyword evidence="8" id="KW-1185">Reference proteome</keyword>
<evidence type="ECO:0000256" key="1">
    <source>
        <dbReference type="ARBA" id="ARBA00001947"/>
    </source>
</evidence>
<sequence>MHLTDQARTVARLAELVSIETPSGHTDGLLRGYALLREWGGPIFGRPPEIVTVQGTPHLRWRPEREPGVLLLGHADTVWPLGTGAGWPFEVDGGRASGPGVFDMKAGLVAAFDALELARDIAHVGLLVTGDEEIGSPTSRALIEEAATGATAVLVLEPSLGGALKTARKGGAFYTLDIAGRAAHAGLEPGRGINAMLELAHQTLALDRLGDAAKGTTVTPTVASAGTTTNTVPAAASLRVDVRAWERAELERVHRRIGELSAVVPGASISVSGEINRLPLERESSRALLTLARRIAGREGLGELTEAGVGGASDGNFTAALGIPTLDGLGPDGDGAHARHEWAELSSLAVRSALVARLLDALADPLALQ</sequence>
<dbReference type="STRING" id="394193.SAMN04489732_124101"/>
<dbReference type="Pfam" id="PF07687">
    <property type="entry name" value="M20_dimer"/>
    <property type="match status" value="1"/>
</dbReference>
<dbReference type="PANTHER" id="PTHR43808">
    <property type="entry name" value="ACETYLORNITHINE DEACETYLASE"/>
    <property type="match status" value="1"/>
</dbReference>
<dbReference type="OrthoDB" id="9783294at2"/>
<dbReference type="SUPFAM" id="SSF53187">
    <property type="entry name" value="Zn-dependent exopeptidases"/>
    <property type="match status" value="1"/>
</dbReference>
<evidence type="ECO:0000256" key="5">
    <source>
        <dbReference type="PIRSR" id="PIRSR037238-1"/>
    </source>
</evidence>
<reference evidence="7 8" key="1">
    <citation type="submission" date="2016-10" db="EMBL/GenBank/DDBJ databases">
        <authorList>
            <person name="de Groot N.N."/>
        </authorList>
    </citation>
    <scope>NUCLEOTIDE SEQUENCE [LARGE SCALE GENOMIC DNA]</scope>
    <source>
        <strain evidence="7 8">DSM 44993</strain>
    </source>
</reference>
<keyword evidence="7" id="KW-0645">Protease</keyword>
<feature type="active site" description="Proton acceptor" evidence="5">
    <location>
        <position position="132"/>
    </location>
</feature>
<keyword evidence="3" id="KW-0378">Hydrolase</keyword>
<feature type="domain" description="Peptidase M20 dimerisation" evidence="6">
    <location>
        <begin position="166"/>
        <end position="257"/>
    </location>
</feature>
<keyword evidence="7" id="KW-0121">Carboxypeptidase</keyword>
<dbReference type="EMBL" id="FOEF01000024">
    <property type="protein sequence ID" value="SEP53130.1"/>
    <property type="molecule type" value="Genomic_DNA"/>
</dbReference>
<dbReference type="Gene3D" id="3.40.630.10">
    <property type="entry name" value="Zn peptidases"/>
    <property type="match status" value="1"/>
</dbReference>
<organism evidence="7 8">
    <name type="scientific">Amycolatopsis saalfeldensis</name>
    <dbReference type="NCBI Taxonomy" id="394193"/>
    <lineage>
        <taxon>Bacteria</taxon>
        <taxon>Bacillati</taxon>
        <taxon>Actinomycetota</taxon>
        <taxon>Actinomycetes</taxon>
        <taxon>Pseudonocardiales</taxon>
        <taxon>Pseudonocardiaceae</taxon>
        <taxon>Amycolatopsis</taxon>
    </lineage>
</organism>
<dbReference type="Proteomes" id="UP000198582">
    <property type="component" value="Unassembled WGS sequence"/>
</dbReference>
<dbReference type="Pfam" id="PF01546">
    <property type="entry name" value="Peptidase_M20"/>
    <property type="match status" value="1"/>
</dbReference>
<gene>
    <name evidence="7" type="ORF">SAMN04489732_124101</name>
</gene>
<dbReference type="AlphaFoldDB" id="A0A1H8YLS1"/>
<keyword evidence="2" id="KW-0479">Metal-binding</keyword>
<comment type="cofactor">
    <cofactor evidence="1">
        <name>Zn(2+)</name>
        <dbReference type="ChEBI" id="CHEBI:29105"/>
    </cofactor>
</comment>
<dbReference type="PROSITE" id="PS00758">
    <property type="entry name" value="ARGE_DAPE_CPG2_1"/>
    <property type="match status" value="1"/>
</dbReference>
<protein>
    <submittedName>
        <fullName evidence="7">Glutamate carboxypeptidase</fullName>
    </submittedName>
</protein>
<dbReference type="InterPro" id="IPR050072">
    <property type="entry name" value="Peptidase_M20A"/>
</dbReference>
<dbReference type="PANTHER" id="PTHR43808:SF9">
    <property type="entry name" value="BLL0789 PROTEIN"/>
    <property type="match status" value="1"/>
</dbReference>
<evidence type="ECO:0000259" key="6">
    <source>
        <dbReference type="Pfam" id="PF07687"/>
    </source>
</evidence>
<dbReference type="RefSeq" id="WP_091627512.1">
    <property type="nucleotide sequence ID" value="NZ_FOEF01000024.1"/>
</dbReference>
<evidence type="ECO:0000256" key="4">
    <source>
        <dbReference type="ARBA" id="ARBA00022833"/>
    </source>
</evidence>
<dbReference type="InterPro" id="IPR001261">
    <property type="entry name" value="ArgE/DapE_CS"/>
</dbReference>
<dbReference type="InterPro" id="IPR011650">
    <property type="entry name" value="Peptidase_M20_dimer"/>
</dbReference>
<dbReference type="InterPro" id="IPR002933">
    <property type="entry name" value="Peptidase_M20"/>
</dbReference>